<sequence>MVELVCVLVGLYIGCLVSWLGGAPHSGGRKWFAASLVGANPTRKPFEWVKSVIHWSNSNEMVGIDASMADLSRHRWKSSNERLRKGD</sequence>
<comment type="caution">
    <text evidence="1">The sequence shown here is derived from an EMBL/GenBank/DDBJ whole genome shotgun (WGS) entry which is preliminary data.</text>
</comment>
<organism evidence="1 2">
    <name type="scientific">Paenibacillus silvestris</name>
    <dbReference type="NCBI Taxonomy" id="2606219"/>
    <lineage>
        <taxon>Bacteria</taxon>
        <taxon>Bacillati</taxon>
        <taxon>Bacillota</taxon>
        <taxon>Bacilli</taxon>
        <taxon>Bacillales</taxon>
        <taxon>Paenibacillaceae</taxon>
        <taxon>Paenibacillus</taxon>
    </lineage>
</organism>
<dbReference type="Proteomes" id="UP000481087">
    <property type="component" value="Unassembled WGS sequence"/>
</dbReference>
<evidence type="ECO:0000313" key="1">
    <source>
        <dbReference type="EMBL" id="MZQ83529.1"/>
    </source>
</evidence>
<dbReference type="AlphaFoldDB" id="A0A6L8V2N6"/>
<accession>A0A6L8V2N6</accession>
<reference evidence="1 2" key="1">
    <citation type="submission" date="2019-12" db="EMBL/GenBank/DDBJ databases">
        <title>Paenibacillus sp. nov. sp. isolated from soil.</title>
        <authorList>
            <person name="Kim J."/>
            <person name="Jeong S.E."/>
            <person name="Jung H.S."/>
            <person name="Jeon C.O."/>
        </authorList>
    </citation>
    <scope>NUCLEOTIDE SEQUENCE [LARGE SCALE GENOMIC DNA]</scope>
    <source>
        <strain evidence="1 2">5J-6</strain>
    </source>
</reference>
<protein>
    <submittedName>
        <fullName evidence="1">Uncharacterized protein</fullName>
    </submittedName>
</protein>
<name>A0A6L8V2N6_9BACL</name>
<dbReference type="RefSeq" id="WP_161407689.1">
    <property type="nucleotide sequence ID" value="NZ_WTUZ01000020.1"/>
</dbReference>
<proteinExistence type="predicted"/>
<gene>
    <name evidence="1" type="ORF">GQF01_15560</name>
</gene>
<keyword evidence="2" id="KW-1185">Reference proteome</keyword>
<dbReference type="EMBL" id="WTUZ01000020">
    <property type="protein sequence ID" value="MZQ83529.1"/>
    <property type="molecule type" value="Genomic_DNA"/>
</dbReference>
<evidence type="ECO:0000313" key="2">
    <source>
        <dbReference type="Proteomes" id="UP000481087"/>
    </source>
</evidence>